<accession>A0A974HBY5</accession>
<keyword evidence="1" id="KW-0472">Membrane</keyword>
<evidence type="ECO:0000313" key="3">
    <source>
        <dbReference type="Proteomes" id="UP000694892"/>
    </source>
</evidence>
<proteinExistence type="predicted"/>
<sequence length="80" mass="8793">MDKISCIIKIVPTPCLVHVRYIMRALGPKHVVCNKEHLAASSASSFAFISALLLIDFISYTWSGGALLRLRAQLPIPQSL</sequence>
<protein>
    <submittedName>
        <fullName evidence="2">Uncharacterized protein</fullName>
    </submittedName>
</protein>
<keyword evidence="1" id="KW-1133">Transmembrane helix</keyword>
<keyword evidence="1" id="KW-0812">Transmembrane</keyword>
<feature type="transmembrane region" description="Helical" evidence="1">
    <location>
        <begin position="46"/>
        <end position="68"/>
    </location>
</feature>
<dbReference type="EMBL" id="CM004478">
    <property type="protein sequence ID" value="OCT72290.1"/>
    <property type="molecule type" value="Genomic_DNA"/>
</dbReference>
<name>A0A974HBY5_XENLA</name>
<organism evidence="2 3">
    <name type="scientific">Xenopus laevis</name>
    <name type="common">African clawed frog</name>
    <dbReference type="NCBI Taxonomy" id="8355"/>
    <lineage>
        <taxon>Eukaryota</taxon>
        <taxon>Metazoa</taxon>
        <taxon>Chordata</taxon>
        <taxon>Craniata</taxon>
        <taxon>Vertebrata</taxon>
        <taxon>Euteleostomi</taxon>
        <taxon>Amphibia</taxon>
        <taxon>Batrachia</taxon>
        <taxon>Anura</taxon>
        <taxon>Pipoidea</taxon>
        <taxon>Pipidae</taxon>
        <taxon>Xenopodinae</taxon>
        <taxon>Xenopus</taxon>
        <taxon>Xenopus</taxon>
    </lineage>
</organism>
<reference evidence="3" key="1">
    <citation type="journal article" date="2016" name="Nature">
        <title>Genome evolution in the allotetraploid frog Xenopus laevis.</title>
        <authorList>
            <person name="Session A.M."/>
            <person name="Uno Y."/>
            <person name="Kwon T."/>
            <person name="Chapman J.A."/>
            <person name="Toyoda A."/>
            <person name="Takahashi S."/>
            <person name="Fukui A."/>
            <person name="Hikosaka A."/>
            <person name="Suzuki A."/>
            <person name="Kondo M."/>
            <person name="van Heeringen S.J."/>
            <person name="Quigley I."/>
            <person name="Heinz S."/>
            <person name="Ogino H."/>
            <person name="Ochi H."/>
            <person name="Hellsten U."/>
            <person name="Lyons J.B."/>
            <person name="Simakov O."/>
            <person name="Putnam N."/>
            <person name="Stites J."/>
            <person name="Kuroki Y."/>
            <person name="Tanaka T."/>
            <person name="Michiue T."/>
            <person name="Watanabe M."/>
            <person name="Bogdanovic O."/>
            <person name="Lister R."/>
            <person name="Georgiou G."/>
            <person name="Paranjpe S.S."/>
            <person name="van Kruijsbergen I."/>
            <person name="Shu S."/>
            <person name="Carlson J."/>
            <person name="Kinoshita T."/>
            <person name="Ohta Y."/>
            <person name="Mawaribuchi S."/>
            <person name="Jenkins J."/>
            <person name="Grimwood J."/>
            <person name="Schmutz J."/>
            <person name="Mitros T."/>
            <person name="Mozaffari S.V."/>
            <person name="Suzuki Y."/>
            <person name="Haramoto Y."/>
            <person name="Yamamoto T.S."/>
            <person name="Takagi C."/>
            <person name="Heald R."/>
            <person name="Miller K."/>
            <person name="Haudenschild C."/>
            <person name="Kitzman J."/>
            <person name="Nakayama T."/>
            <person name="Izutsu Y."/>
            <person name="Robert J."/>
            <person name="Fortriede J."/>
            <person name="Burns K."/>
            <person name="Lotay V."/>
            <person name="Karimi K."/>
            <person name="Yasuoka Y."/>
            <person name="Dichmann D.S."/>
            <person name="Flajnik M.F."/>
            <person name="Houston D.W."/>
            <person name="Shendure J."/>
            <person name="DuPasquier L."/>
            <person name="Vize P.D."/>
            <person name="Zorn A.M."/>
            <person name="Ito M."/>
            <person name="Marcotte E.M."/>
            <person name="Wallingford J.B."/>
            <person name="Ito Y."/>
            <person name="Asashima M."/>
            <person name="Ueno N."/>
            <person name="Matsuda Y."/>
            <person name="Veenstra G.J."/>
            <person name="Fujiyama A."/>
            <person name="Harland R.M."/>
            <person name="Taira M."/>
            <person name="Rokhsar D.S."/>
        </authorList>
    </citation>
    <scope>NUCLEOTIDE SEQUENCE [LARGE SCALE GENOMIC DNA]</scope>
    <source>
        <strain evidence="3">J</strain>
    </source>
</reference>
<dbReference type="Proteomes" id="UP000694892">
    <property type="component" value="Chromosome 7L"/>
</dbReference>
<evidence type="ECO:0000313" key="2">
    <source>
        <dbReference type="EMBL" id="OCT72290.1"/>
    </source>
</evidence>
<evidence type="ECO:0000256" key="1">
    <source>
        <dbReference type="SAM" id="Phobius"/>
    </source>
</evidence>
<dbReference type="AlphaFoldDB" id="A0A974HBY5"/>
<gene>
    <name evidence="2" type="ORF">XELAEV_18035265mg</name>
</gene>